<proteinExistence type="predicted"/>
<organism evidence="1 2">
    <name type="scientific">Persea americana</name>
    <name type="common">Avocado</name>
    <dbReference type="NCBI Taxonomy" id="3435"/>
    <lineage>
        <taxon>Eukaryota</taxon>
        <taxon>Viridiplantae</taxon>
        <taxon>Streptophyta</taxon>
        <taxon>Embryophyta</taxon>
        <taxon>Tracheophyta</taxon>
        <taxon>Spermatophyta</taxon>
        <taxon>Magnoliopsida</taxon>
        <taxon>Magnoliidae</taxon>
        <taxon>Laurales</taxon>
        <taxon>Lauraceae</taxon>
        <taxon>Persea</taxon>
    </lineage>
</organism>
<protein>
    <submittedName>
        <fullName evidence="1">Uncharacterized protein</fullName>
    </submittedName>
</protein>
<dbReference type="Proteomes" id="UP001234297">
    <property type="component" value="Chromosome 11"/>
</dbReference>
<reference evidence="1 2" key="1">
    <citation type="journal article" date="2022" name="Hortic Res">
        <title>A haplotype resolved chromosomal level avocado genome allows analysis of novel avocado genes.</title>
        <authorList>
            <person name="Nath O."/>
            <person name="Fletcher S.J."/>
            <person name="Hayward A."/>
            <person name="Shaw L.M."/>
            <person name="Masouleh A.K."/>
            <person name="Furtado A."/>
            <person name="Henry R.J."/>
            <person name="Mitter N."/>
        </authorList>
    </citation>
    <scope>NUCLEOTIDE SEQUENCE [LARGE SCALE GENOMIC DNA]</scope>
    <source>
        <strain evidence="2">cv. Hass</strain>
    </source>
</reference>
<dbReference type="EMBL" id="CM056819">
    <property type="protein sequence ID" value="KAJ8624074.1"/>
    <property type="molecule type" value="Genomic_DNA"/>
</dbReference>
<name>A0ACC2KSW1_PERAE</name>
<accession>A0ACC2KSW1</accession>
<gene>
    <name evidence="1" type="ORF">MRB53_032604</name>
</gene>
<keyword evidence="2" id="KW-1185">Reference proteome</keyword>
<comment type="caution">
    <text evidence="1">The sequence shown here is derived from an EMBL/GenBank/DDBJ whole genome shotgun (WGS) entry which is preliminary data.</text>
</comment>
<sequence length="597" mass="66392">MAFWGVELKPGNPYKHRYNEGQGRLHISQATLGSGQLGTKSITVQCNAGNKSPVLLCSLLPERIESCHLSLEFEEDYEVIFSVIGPRSVHLTGFYLASSRGFDRHGDDSDSYGEDIAESGTEQSSGYNSEDDKYESDFIDDDDLEMAPSPSPEPNGRATEEILGDKKCAKGNHSTRTRRLRKKYQRSDSERNGSSQPKIVAKSPWVIFSDDEDENAKDNSDEMMTENGMEERKDDDSQSAYLKRKIHAINQNGECDRRAKAENEGASKKKKKEKNTKGKISRTDEIAGTEEIASRDEASTGCKMNNLKTDVLEEEIVNKDQDLSVRDELKKLSILTEMNGSTVPSDAIAPESIEKLKKKKRRRAKETSLQPDLSAEMEVEICGNDGNKTPKNTAMVEMMDQVQDPSAKAQEPNAEPLDDKSIDQSVDYAGVDSHGGGKKKKKKKNKTHQDDTSSRIDEAGIAMEEVKTELIEKIEQKDQAHRSKVRTFSSGLVIEELSMGKQEDKRADRGNKVSIHYTGKLKTNGEIYDFSTGRRPLKFRLGAGKVIEGLDVGVAGMFIGEKRRLTIPPSMGYGAQEHGEIPANAWLVFDVELVDVH</sequence>
<evidence type="ECO:0000313" key="2">
    <source>
        <dbReference type="Proteomes" id="UP001234297"/>
    </source>
</evidence>
<evidence type="ECO:0000313" key="1">
    <source>
        <dbReference type="EMBL" id="KAJ8624074.1"/>
    </source>
</evidence>